<protein>
    <submittedName>
        <fullName evidence="1 3">Uncharacterized protein</fullName>
    </submittedName>
</protein>
<evidence type="ECO:0000313" key="1">
    <source>
        <dbReference type="EMBL" id="KAF2802957.1"/>
    </source>
</evidence>
<dbReference type="Proteomes" id="UP000504636">
    <property type="component" value="Unplaced"/>
</dbReference>
<name>A0A6A6Y595_9PEZI</name>
<reference evidence="3" key="2">
    <citation type="submission" date="2020-04" db="EMBL/GenBank/DDBJ databases">
        <authorList>
            <consortium name="NCBI Genome Project"/>
        </authorList>
    </citation>
    <scope>NUCLEOTIDE SEQUENCE</scope>
    <source>
        <strain evidence="3">CBS 304.34</strain>
    </source>
</reference>
<reference evidence="3" key="3">
    <citation type="submission" date="2025-04" db="UniProtKB">
        <authorList>
            <consortium name="RefSeq"/>
        </authorList>
    </citation>
    <scope>IDENTIFICATION</scope>
    <source>
        <strain evidence="3">CBS 304.34</strain>
    </source>
</reference>
<gene>
    <name evidence="1 3" type="ORF">BDZ99DRAFT_340180</name>
</gene>
<keyword evidence="2" id="KW-1185">Reference proteome</keyword>
<feature type="non-terminal residue" evidence="1">
    <location>
        <position position="1"/>
    </location>
</feature>
<dbReference type="EMBL" id="MU003720">
    <property type="protein sequence ID" value="KAF2802957.1"/>
    <property type="molecule type" value="Genomic_DNA"/>
</dbReference>
<feature type="non-terminal residue" evidence="1">
    <location>
        <position position="73"/>
    </location>
</feature>
<dbReference type="OrthoDB" id="3929278at2759"/>
<organism evidence="1">
    <name type="scientific">Mytilinidion resinicola</name>
    <dbReference type="NCBI Taxonomy" id="574789"/>
    <lineage>
        <taxon>Eukaryota</taxon>
        <taxon>Fungi</taxon>
        <taxon>Dikarya</taxon>
        <taxon>Ascomycota</taxon>
        <taxon>Pezizomycotina</taxon>
        <taxon>Dothideomycetes</taxon>
        <taxon>Pleosporomycetidae</taxon>
        <taxon>Mytilinidiales</taxon>
        <taxon>Mytilinidiaceae</taxon>
        <taxon>Mytilinidion</taxon>
    </lineage>
</organism>
<dbReference type="AlphaFoldDB" id="A0A6A6Y595"/>
<dbReference type="GeneID" id="54455249"/>
<proteinExistence type="predicted"/>
<accession>A0A6A6Y595</accession>
<evidence type="ECO:0000313" key="2">
    <source>
        <dbReference type="Proteomes" id="UP000504636"/>
    </source>
</evidence>
<dbReference type="RefSeq" id="XP_033569921.1">
    <property type="nucleotide sequence ID" value="XM_033714356.1"/>
</dbReference>
<sequence length="73" mass="8455">LTYSKSTEENCRAIERAHDRCMEWARKHRAVFAPDKYHLIHFTRARKSVNVKATVNIQGFTEGPITDLRILGV</sequence>
<evidence type="ECO:0000313" key="3">
    <source>
        <dbReference type="RefSeq" id="XP_033569921.1"/>
    </source>
</evidence>
<reference evidence="1 3" key="1">
    <citation type="journal article" date="2020" name="Stud. Mycol.">
        <title>101 Dothideomycetes genomes: a test case for predicting lifestyles and emergence of pathogens.</title>
        <authorList>
            <person name="Haridas S."/>
            <person name="Albert R."/>
            <person name="Binder M."/>
            <person name="Bloem J."/>
            <person name="Labutti K."/>
            <person name="Salamov A."/>
            <person name="Andreopoulos B."/>
            <person name="Baker S."/>
            <person name="Barry K."/>
            <person name="Bills G."/>
            <person name="Bluhm B."/>
            <person name="Cannon C."/>
            <person name="Castanera R."/>
            <person name="Culley D."/>
            <person name="Daum C."/>
            <person name="Ezra D."/>
            <person name="Gonzalez J."/>
            <person name="Henrissat B."/>
            <person name="Kuo A."/>
            <person name="Liang C."/>
            <person name="Lipzen A."/>
            <person name="Lutzoni F."/>
            <person name="Magnuson J."/>
            <person name="Mondo S."/>
            <person name="Nolan M."/>
            <person name="Ohm R."/>
            <person name="Pangilinan J."/>
            <person name="Park H.-J."/>
            <person name="Ramirez L."/>
            <person name="Alfaro M."/>
            <person name="Sun H."/>
            <person name="Tritt A."/>
            <person name="Yoshinaga Y."/>
            <person name="Zwiers L.-H."/>
            <person name="Turgeon B."/>
            <person name="Goodwin S."/>
            <person name="Spatafora J."/>
            <person name="Crous P."/>
            <person name="Grigoriev I."/>
        </authorList>
    </citation>
    <scope>NUCLEOTIDE SEQUENCE</scope>
    <source>
        <strain evidence="1 3">CBS 304.34</strain>
    </source>
</reference>